<evidence type="ECO:0000259" key="5">
    <source>
        <dbReference type="Pfam" id="PF00496"/>
    </source>
</evidence>
<dbReference type="CDD" id="cd08503">
    <property type="entry name" value="PBP2_NikA_DppA_OppA_like_17"/>
    <property type="match status" value="1"/>
</dbReference>
<feature type="transmembrane region" description="Helical" evidence="4">
    <location>
        <begin position="27"/>
        <end position="51"/>
    </location>
</feature>
<keyword evidence="3" id="KW-0732">Signal</keyword>
<dbReference type="PANTHER" id="PTHR30290">
    <property type="entry name" value="PERIPLASMIC BINDING COMPONENT OF ABC TRANSPORTER"/>
    <property type="match status" value="1"/>
</dbReference>
<keyword evidence="7" id="KW-1185">Reference proteome</keyword>
<dbReference type="InterPro" id="IPR039424">
    <property type="entry name" value="SBP_5"/>
</dbReference>
<dbReference type="Pfam" id="PF00496">
    <property type="entry name" value="SBP_bac_5"/>
    <property type="match status" value="1"/>
</dbReference>
<proteinExistence type="inferred from homology"/>
<keyword evidence="2" id="KW-0813">Transport</keyword>
<accession>A0ABQ1LRW3</accession>
<evidence type="ECO:0000256" key="3">
    <source>
        <dbReference type="ARBA" id="ARBA00022729"/>
    </source>
</evidence>
<dbReference type="Proteomes" id="UP000602004">
    <property type="component" value="Unassembled WGS sequence"/>
</dbReference>
<dbReference type="Gene3D" id="3.10.105.10">
    <property type="entry name" value="Dipeptide-binding Protein, Domain 3"/>
    <property type="match status" value="1"/>
</dbReference>
<evidence type="ECO:0000313" key="6">
    <source>
        <dbReference type="EMBL" id="GGC27304.1"/>
    </source>
</evidence>
<dbReference type="InterPro" id="IPR000914">
    <property type="entry name" value="SBP_5_dom"/>
</dbReference>
<comment type="caution">
    <text evidence="6">The sequence shown here is derived from an EMBL/GenBank/DDBJ whole genome shotgun (WGS) entry which is preliminary data.</text>
</comment>
<evidence type="ECO:0000256" key="2">
    <source>
        <dbReference type="ARBA" id="ARBA00022448"/>
    </source>
</evidence>
<dbReference type="InterPro" id="IPR030678">
    <property type="entry name" value="Peptide/Ni-bd"/>
</dbReference>
<evidence type="ECO:0000313" key="7">
    <source>
        <dbReference type="Proteomes" id="UP000602004"/>
    </source>
</evidence>
<gene>
    <name evidence="6" type="ORF">GCM10011400_12170</name>
</gene>
<name>A0ABQ1LRW3_9BURK</name>
<dbReference type="PIRSF" id="PIRSF002741">
    <property type="entry name" value="MppA"/>
    <property type="match status" value="1"/>
</dbReference>
<evidence type="ECO:0000256" key="4">
    <source>
        <dbReference type="SAM" id="Phobius"/>
    </source>
</evidence>
<dbReference type="InterPro" id="IPR006311">
    <property type="entry name" value="TAT_signal"/>
</dbReference>
<protein>
    <submittedName>
        <fullName evidence="6">Diguanylate cyclase</fullName>
    </submittedName>
</protein>
<organism evidence="6 7">
    <name type="scientific">Paraburkholderia caffeinilytica</name>
    <dbReference type="NCBI Taxonomy" id="1761016"/>
    <lineage>
        <taxon>Bacteria</taxon>
        <taxon>Pseudomonadati</taxon>
        <taxon>Pseudomonadota</taxon>
        <taxon>Betaproteobacteria</taxon>
        <taxon>Burkholderiales</taxon>
        <taxon>Burkholderiaceae</taxon>
        <taxon>Paraburkholderia</taxon>
    </lineage>
</organism>
<dbReference type="RefSeq" id="WP_115782952.1">
    <property type="nucleotide sequence ID" value="NZ_BMHL01000002.1"/>
</dbReference>
<keyword evidence="4" id="KW-1133">Transmembrane helix</keyword>
<keyword evidence="4" id="KW-0812">Transmembrane</keyword>
<dbReference type="PROSITE" id="PS51318">
    <property type="entry name" value="TAT"/>
    <property type="match status" value="1"/>
</dbReference>
<dbReference type="Gene3D" id="3.40.190.10">
    <property type="entry name" value="Periplasmic binding protein-like II"/>
    <property type="match status" value="1"/>
</dbReference>
<feature type="domain" description="Solute-binding protein family 5" evidence="5">
    <location>
        <begin position="112"/>
        <end position="471"/>
    </location>
</feature>
<dbReference type="EMBL" id="BMHL01000002">
    <property type="protein sequence ID" value="GGC27304.1"/>
    <property type="molecule type" value="Genomic_DNA"/>
</dbReference>
<dbReference type="SUPFAM" id="SSF53850">
    <property type="entry name" value="Periplasmic binding protein-like II"/>
    <property type="match status" value="1"/>
</dbReference>
<dbReference type="PANTHER" id="PTHR30290:SF9">
    <property type="entry name" value="OLIGOPEPTIDE-BINDING PROTEIN APPA"/>
    <property type="match status" value="1"/>
</dbReference>
<comment type="similarity">
    <text evidence="1">Belongs to the bacterial solute-binding protein 5 family.</text>
</comment>
<keyword evidence="4" id="KW-0472">Membrane</keyword>
<sequence>MTERKDHPLLSNLLDQRKNGKTDRREFIRLAALLGVTAGLACKMAGLPAFAAGKDATPFPPDDPQARTGGKLRIAQSVASMTDPATYSWNEMSNQSRPIIEHMMLVGPDNIVRPMLIESWEPSVDLKTWTLHVRKGVMWHNGEELTADHIAWNIRRWTNSSLGSSNLGLSTFAALAQDTGEKDVKGKPVRVPAQNGVQIIDSHTLRLNLSRPVLSVAEDCAEYPTLIVHPSFKPPFSAAPIGTGPYTLVELKVGERCILKRVTKMSNGKDFQYWGGKVYLDEIHFYNFDQENQTAALASGTVDATYELTADQLDLAHSIDGAQINSVVSAQTLCCRMQVDVKPFNDIRVRKAIVMAADNAATQALVFPAGGRVAENYHVAPVHPDYFPLAGAPRDVKGARQLLKEAGYPNGLSLTIDVGNTDGSWEQAVCEALRDQLSEAGIKLSVNVMPKTKYWDVWNKTPFGATSWAHRPLGTMALTQAYRTGVPWNETHFSDPHFDEALSDAEATLDVRQRKAKMEKVERILRDAAVMVQPVWRPVYNLASSKVRGYKPHPSRQLQLTKVWIG</sequence>
<dbReference type="Gene3D" id="3.90.76.10">
    <property type="entry name" value="Dipeptide-binding Protein, Domain 1"/>
    <property type="match status" value="1"/>
</dbReference>
<reference evidence="7" key="1">
    <citation type="journal article" date="2019" name="Int. J. Syst. Evol. Microbiol.">
        <title>The Global Catalogue of Microorganisms (GCM) 10K type strain sequencing project: providing services to taxonomists for standard genome sequencing and annotation.</title>
        <authorList>
            <consortium name="The Broad Institute Genomics Platform"/>
            <consortium name="The Broad Institute Genome Sequencing Center for Infectious Disease"/>
            <person name="Wu L."/>
            <person name="Ma J."/>
        </authorList>
    </citation>
    <scope>NUCLEOTIDE SEQUENCE [LARGE SCALE GENOMIC DNA]</scope>
    <source>
        <strain evidence="7">CGMCC 1.15103</strain>
    </source>
</reference>
<evidence type="ECO:0000256" key="1">
    <source>
        <dbReference type="ARBA" id="ARBA00005695"/>
    </source>
</evidence>